<feature type="compositionally biased region" description="Low complexity" evidence="4">
    <location>
        <begin position="492"/>
        <end position="508"/>
    </location>
</feature>
<feature type="region of interest" description="Disordered" evidence="4">
    <location>
        <begin position="492"/>
        <end position="566"/>
    </location>
</feature>
<dbReference type="PANTHER" id="PTHR12241">
    <property type="entry name" value="TUBULIN POLYGLUTAMYLASE"/>
    <property type="match status" value="1"/>
</dbReference>
<dbReference type="Proteomes" id="UP001470230">
    <property type="component" value="Unassembled WGS sequence"/>
</dbReference>
<comment type="caution">
    <text evidence="5">The sequence shown here is derived from an EMBL/GenBank/DDBJ whole genome shotgun (WGS) entry which is preliminary data.</text>
</comment>
<accession>A0ABR2JUR4</accession>
<evidence type="ECO:0000256" key="2">
    <source>
        <dbReference type="ARBA" id="ARBA00022741"/>
    </source>
</evidence>
<proteinExistence type="predicted"/>
<organism evidence="5 6">
    <name type="scientific">Tritrichomonas musculus</name>
    <dbReference type="NCBI Taxonomy" id="1915356"/>
    <lineage>
        <taxon>Eukaryota</taxon>
        <taxon>Metamonada</taxon>
        <taxon>Parabasalia</taxon>
        <taxon>Tritrichomonadida</taxon>
        <taxon>Tritrichomonadidae</taxon>
        <taxon>Tritrichomonas</taxon>
    </lineage>
</organism>
<sequence>MEKDKKKSSKKPKFVWANLSNTHYMSVRQCIEEMGYQITDSEYKNMILWCDAGGSIETASTLQPWQFYNHFPGIWSIARKVELARNYERMYRIIPKIMDFHPKSFLLPGQFSDLKTYMLSIPKKADRTFIIKPDRGSQGRGIILVQDPDDLDEYCDMSVAQQYIDPYLIDGYKFDLRIYALLTSVDPLRIYIYQEGMARFCTEQYVPPKSSNLEQVYSHLTNYSLNKKNDHFQQPENAEEADCGSKRSLTSVYKYITKNGGDVSIIQHEIESIIRKTIGLIQPLLSNSYHTAINSKDEKSRCFEILGFDILLDSNLKPWLLEVNCMPSLACDSPFDTQLKFGVIKGTLKILDLNPNFKKRVLARQKAITQVRISGSTKIKVPELFDPKIETEISKTTMWKQIYPLEADNDLSNTKSESDTKTSNRKSKKTENNEEEDSENIDSEKLNSDGYVMELLLEKARQYPVCAAIETTASRARKEAVLQQIKQFEQNQNQNCPQNATNKTAAAANRKRTSNGTRNGSRTETSKDSKKKLKPLPRVAGLSTKPRQTTRNDSRISNSNSNSSQEAAKIVNEFSDLPMNNIDECEERERIKNIRKQAFLASSTNLLQNIKSLLQEQLLISTQQQLKLQEQKKIQQKQKMQQQMQIQVQQQGQTVETQSPKYSPGSAAFKYAQNPFNNQQPQNAGMPQIQIHQIQIASNQQQIQQSRPRNQFPYYNAYSPQQIQRKRVLYPAQQQALK</sequence>
<evidence type="ECO:0000313" key="5">
    <source>
        <dbReference type="EMBL" id="KAK8881615.1"/>
    </source>
</evidence>
<keyword evidence="3" id="KW-0067">ATP-binding</keyword>
<reference evidence="5 6" key="1">
    <citation type="submission" date="2024-04" db="EMBL/GenBank/DDBJ databases">
        <title>Tritrichomonas musculus Genome.</title>
        <authorList>
            <person name="Alves-Ferreira E."/>
            <person name="Grigg M."/>
            <person name="Lorenzi H."/>
            <person name="Galac M."/>
        </authorList>
    </citation>
    <scope>NUCLEOTIDE SEQUENCE [LARGE SCALE GENOMIC DNA]</scope>
    <source>
        <strain evidence="5 6">EAF2021</strain>
    </source>
</reference>
<dbReference type="PANTHER" id="PTHR12241:SF147">
    <property type="entry name" value="TUBULIN POLYGLUTAMYLASE TTLL7"/>
    <property type="match status" value="1"/>
</dbReference>
<evidence type="ECO:0000256" key="3">
    <source>
        <dbReference type="ARBA" id="ARBA00022840"/>
    </source>
</evidence>
<keyword evidence="1" id="KW-0436">Ligase</keyword>
<protein>
    <submittedName>
        <fullName evidence="5">Positive regulation of cilium movement</fullName>
    </submittedName>
</protein>
<dbReference type="PROSITE" id="PS51221">
    <property type="entry name" value="TTL"/>
    <property type="match status" value="1"/>
</dbReference>
<evidence type="ECO:0000313" key="6">
    <source>
        <dbReference type="Proteomes" id="UP001470230"/>
    </source>
</evidence>
<keyword evidence="6" id="KW-1185">Reference proteome</keyword>
<evidence type="ECO:0000256" key="4">
    <source>
        <dbReference type="SAM" id="MobiDB-lite"/>
    </source>
</evidence>
<name>A0ABR2JUR4_9EUKA</name>
<dbReference type="Pfam" id="PF03133">
    <property type="entry name" value="TTL"/>
    <property type="match status" value="1"/>
</dbReference>
<feature type="compositionally biased region" description="Polar residues" evidence="4">
    <location>
        <begin position="514"/>
        <end position="523"/>
    </location>
</feature>
<dbReference type="Gene3D" id="3.30.470.20">
    <property type="entry name" value="ATP-grasp fold, B domain"/>
    <property type="match status" value="1"/>
</dbReference>
<dbReference type="EMBL" id="JAPFFF010000010">
    <property type="protein sequence ID" value="KAK8881615.1"/>
    <property type="molecule type" value="Genomic_DNA"/>
</dbReference>
<feature type="region of interest" description="Disordered" evidence="4">
    <location>
        <begin position="410"/>
        <end position="445"/>
    </location>
</feature>
<gene>
    <name evidence="5" type="ORF">M9Y10_004359</name>
</gene>
<dbReference type="InterPro" id="IPR004344">
    <property type="entry name" value="TTL/TTLL_fam"/>
</dbReference>
<dbReference type="SUPFAM" id="SSF56059">
    <property type="entry name" value="Glutathione synthetase ATP-binding domain-like"/>
    <property type="match status" value="1"/>
</dbReference>
<evidence type="ECO:0000256" key="1">
    <source>
        <dbReference type="ARBA" id="ARBA00022598"/>
    </source>
</evidence>
<keyword evidence="2" id="KW-0547">Nucleotide-binding</keyword>